<reference evidence="2" key="2">
    <citation type="submission" date="2019-02" db="EMBL/GenBank/DDBJ databases">
        <authorList>
            <person name="Chen S.-C."/>
            <person name="Chien H.-H."/>
            <person name="Lai M.-C."/>
        </authorList>
    </citation>
    <scope>NUCLEOTIDE SEQUENCE</scope>
    <source>
        <strain evidence="2">N2F9704</strain>
    </source>
</reference>
<gene>
    <name evidence="2" type="ORF">RJ40_07255</name>
</gene>
<dbReference type="Pfam" id="PF06695">
    <property type="entry name" value="Sm_multidrug_ex"/>
    <property type="match status" value="1"/>
</dbReference>
<evidence type="ECO:0000313" key="2">
    <source>
        <dbReference type="EMBL" id="QSZ67310.1"/>
    </source>
</evidence>
<feature type="transmembrane region" description="Helical" evidence="1">
    <location>
        <begin position="90"/>
        <end position="113"/>
    </location>
</feature>
<feature type="transmembrane region" description="Helical" evidence="1">
    <location>
        <begin position="133"/>
        <end position="150"/>
    </location>
</feature>
<dbReference type="AlphaFoldDB" id="A0A8A3S6L6"/>
<dbReference type="KEGG" id="maqe:RJ40_07255"/>
<dbReference type="EMBL" id="CP036172">
    <property type="protein sequence ID" value="QSZ67310.1"/>
    <property type="molecule type" value="Genomic_DNA"/>
</dbReference>
<evidence type="ECO:0008006" key="4">
    <source>
        <dbReference type="Google" id="ProtNLM"/>
    </source>
</evidence>
<organism evidence="2 3">
    <name type="scientific">Methanofollis aquaemaris</name>
    <dbReference type="NCBI Taxonomy" id="126734"/>
    <lineage>
        <taxon>Archaea</taxon>
        <taxon>Methanobacteriati</taxon>
        <taxon>Methanobacteriota</taxon>
        <taxon>Stenosarchaea group</taxon>
        <taxon>Methanomicrobia</taxon>
        <taxon>Methanomicrobiales</taxon>
        <taxon>Methanomicrobiaceae</taxon>
        <taxon>Methanofollis</taxon>
    </lineage>
</organism>
<sequence length="236" mass="25046">MWGRRDRGDMAGGGRVLSYADLRGRFGRLVLPLLLYPLYVLFLFLVFPDEAVFYTGLMAAYVVPPVGREALIPLAAALGQPWWLTALTCTYVDVVGCLVVALNFDLVLSLPYVGPWLAGVVETGRTVLERRPWLLGLSYAGLVLFTSLPMEGSGGVGGAVVGRLLGLGERWVICGVTLGAAVGSTLLALGAETALSLAGGGLILGIVLLLVLVAAGYMLRRVALLDKGPTPTYRER</sequence>
<keyword evidence="1" id="KW-0812">Transmembrane</keyword>
<evidence type="ECO:0000313" key="3">
    <source>
        <dbReference type="Proteomes" id="UP001042704"/>
    </source>
</evidence>
<reference evidence="2" key="1">
    <citation type="journal article" date="2001" name="Int. J. Syst. Evol. Microbiol.">
        <title>Methanofollis aquaemaris sp. nov., a methanogen isolated from an aquaculture fish pond.</title>
        <authorList>
            <person name="Lai M.C."/>
            <person name="Chen S.C."/>
        </authorList>
    </citation>
    <scope>NUCLEOTIDE SEQUENCE</scope>
    <source>
        <strain evidence="2">N2F9704</strain>
    </source>
</reference>
<keyword evidence="3" id="KW-1185">Reference proteome</keyword>
<proteinExistence type="predicted"/>
<feature type="transmembrane region" description="Helical" evidence="1">
    <location>
        <begin position="29"/>
        <end position="47"/>
    </location>
</feature>
<name>A0A8A3S6L6_9EURY</name>
<keyword evidence="1" id="KW-0472">Membrane</keyword>
<feature type="transmembrane region" description="Helical" evidence="1">
    <location>
        <begin position="197"/>
        <end position="219"/>
    </location>
</feature>
<protein>
    <recommendedName>
        <fullName evidence="4">Small multi-drug export protein</fullName>
    </recommendedName>
</protein>
<accession>A0A8A3S6L6</accession>
<dbReference type="Proteomes" id="UP001042704">
    <property type="component" value="Chromosome"/>
</dbReference>
<dbReference type="InterPro" id="IPR009577">
    <property type="entry name" value="Sm_multidrug_ex"/>
</dbReference>
<keyword evidence="1" id="KW-1133">Transmembrane helix</keyword>
<evidence type="ECO:0000256" key="1">
    <source>
        <dbReference type="SAM" id="Phobius"/>
    </source>
</evidence>
<feature type="transmembrane region" description="Helical" evidence="1">
    <location>
        <begin position="171"/>
        <end position="191"/>
    </location>
</feature>